<evidence type="ECO:0000256" key="2">
    <source>
        <dbReference type="SAM" id="Phobius"/>
    </source>
</evidence>
<keyword evidence="2" id="KW-1133">Transmembrane helix</keyword>
<dbReference type="AlphaFoldDB" id="A5DGP6"/>
<protein>
    <recommendedName>
        <fullName evidence="1">Peptide hydrolase</fullName>
        <ecNumber evidence="1">3.4.-.-</ecNumber>
    </recommendedName>
</protein>
<dbReference type="Gene3D" id="3.50.30.30">
    <property type="match status" value="1"/>
</dbReference>
<dbReference type="InParanoid" id="A5DGP6"/>
<dbReference type="OrthoDB" id="5841748at2759"/>
<sequence length="783" mass="89571">MSISSERTNSSVVDTENEVYSSVSETTPFLEHRHSQYSIIGDGDLEPEMIEDLQSKYDEYYQVQQQKLVKRRFWWFCCLGLAAIIIMHLSFLPRTSLSRDFRRWYGLHLTKSDIKRNFLLYSDTENTSFTNRESIDMWLGNLTKISEAKSHSLTSTDNPDLERYVSNVFKSLGYHPHTYSYNVPQLRCPQSSTLSLIADDGAVIYDARLSEKGFSTPAYLSFGSNGAVTAPFVYVEEGTHSSYTKDVNGCIVIAKSNSSSVLSAAEKLQIAQHKGAVGFIIYHEDLNNSAAISRDSGSLIPFWNNANSRPSIPAIPVSYASIQPILEASKATDERLMLHLSSNFLDQKPRRISNVVGSVKGILNDGEIIIGAGRDSLTSANVLSNHAVLFEIMKHFRQLLKLGWKPLRTIKFVSWDGSRSGLVGSQLFGDDPKALDNKHPVLCYINLDLDIVRGTNFRIESTPVFDHLIKKTAKYIPFPNEKGSRSTLFRYWNKQDKNVIHNIISDNPDRSDAFVFQNHLSAPVINVRFDNETGYCHNSNMFSLKHVKDVDENLNLHSSLARFVGLFTISLSEREILHSKTEPYFESISRSFDNYKEKYQNQLSAWSNKLVPSKLLEKSTIYNNVKNDVDINSVRFGDLIAEFQSLLQSAVEISSHFDTYSKEVQDGLIEDYPWYKALVKLKRYAQYKVVNHKLIHLENELSLKPRHYEYIFSSPAKETWFHHLIYGEVPFSTEQNSTYFETNSRQVLLWRLYDAAERSNYTDTIKWVVVLHDAIYSIRYKLS</sequence>
<dbReference type="OMA" id="YYSYDWL"/>
<keyword evidence="1" id="KW-0378">Hydrolase</keyword>
<dbReference type="GO" id="GO:0004180">
    <property type="term" value="F:carboxypeptidase activity"/>
    <property type="evidence" value="ECO:0007669"/>
    <property type="project" value="TreeGrafter"/>
</dbReference>
<dbReference type="EMBL" id="CH408157">
    <property type="protein sequence ID" value="EDK38349.2"/>
    <property type="molecule type" value="Genomic_DNA"/>
</dbReference>
<proteinExistence type="inferred from homology"/>
<evidence type="ECO:0000256" key="1">
    <source>
        <dbReference type="RuleBase" id="RU361240"/>
    </source>
</evidence>
<dbReference type="VEuPathDB" id="FungiDB:PGUG_02447"/>
<feature type="domain" description="Peptidase M28" evidence="4">
    <location>
        <begin position="355"/>
        <end position="538"/>
    </location>
</feature>
<dbReference type="InterPro" id="IPR003137">
    <property type="entry name" value="PA_domain"/>
</dbReference>
<dbReference type="GeneID" id="5126792"/>
<evidence type="ECO:0000313" key="6">
    <source>
        <dbReference type="Proteomes" id="UP000001997"/>
    </source>
</evidence>
<comment type="similarity">
    <text evidence="1">Belongs to the peptidase M28 family.</text>
</comment>
<dbReference type="SUPFAM" id="SSF52025">
    <property type="entry name" value="PA domain"/>
    <property type="match status" value="1"/>
</dbReference>
<dbReference type="InterPro" id="IPR046450">
    <property type="entry name" value="PA_dom_sf"/>
</dbReference>
<dbReference type="Proteomes" id="UP000001997">
    <property type="component" value="Unassembled WGS sequence"/>
</dbReference>
<reference evidence="5 6" key="1">
    <citation type="journal article" date="2009" name="Nature">
        <title>Evolution of pathogenicity and sexual reproduction in eight Candida genomes.</title>
        <authorList>
            <person name="Butler G."/>
            <person name="Rasmussen M.D."/>
            <person name="Lin M.F."/>
            <person name="Santos M.A."/>
            <person name="Sakthikumar S."/>
            <person name="Munro C.A."/>
            <person name="Rheinbay E."/>
            <person name="Grabherr M."/>
            <person name="Forche A."/>
            <person name="Reedy J.L."/>
            <person name="Agrafioti I."/>
            <person name="Arnaud M.B."/>
            <person name="Bates S."/>
            <person name="Brown A.J."/>
            <person name="Brunke S."/>
            <person name="Costanzo M.C."/>
            <person name="Fitzpatrick D.A."/>
            <person name="de Groot P.W."/>
            <person name="Harris D."/>
            <person name="Hoyer L.L."/>
            <person name="Hube B."/>
            <person name="Klis F.M."/>
            <person name="Kodira C."/>
            <person name="Lennard N."/>
            <person name="Logue M.E."/>
            <person name="Martin R."/>
            <person name="Neiman A.M."/>
            <person name="Nikolaou E."/>
            <person name="Quail M.A."/>
            <person name="Quinn J."/>
            <person name="Santos M.C."/>
            <person name="Schmitzberger F.F."/>
            <person name="Sherlock G."/>
            <person name="Shah P."/>
            <person name="Silverstein K.A."/>
            <person name="Skrzypek M.S."/>
            <person name="Soll D."/>
            <person name="Staggs R."/>
            <person name="Stansfield I."/>
            <person name="Stumpf M.P."/>
            <person name="Sudbery P.E."/>
            <person name="Srikantha T."/>
            <person name="Zeng Q."/>
            <person name="Berman J."/>
            <person name="Berriman M."/>
            <person name="Heitman J."/>
            <person name="Gow N.A."/>
            <person name="Lorenz M.C."/>
            <person name="Birren B.W."/>
            <person name="Kellis M."/>
            <person name="Cuomo C.A."/>
        </authorList>
    </citation>
    <scope>NUCLEOTIDE SEQUENCE [LARGE SCALE GENOMIC DNA]</scope>
    <source>
        <strain evidence="6">ATCC 6260 / CBS 566 / DSM 6381 / JCM 1539 / NBRC 10279 / NRRL Y-324</strain>
    </source>
</reference>
<dbReference type="eggNOG" id="KOG2195">
    <property type="taxonomic scope" value="Eukaryota"/>
</dbReference>
<dbReference type="EC" id="3.4.-.-" evidence="1"/>
<gene>
    <name evidence="5" type="ORF">PGUG_02447</name>
</gene>
<feature type="domain" description="PA" evidence="3">
    <location>
        <begin position="228"/>
        <end position="323"/>
    </location>
</feature>
<dbReference type="InterPro" id="IPR007484">
    <property type="entry name" value="Peptidase_M28"/>
</dbReference>
<keyword evidence="1" id="KW-0862">Zinc</keyword>
<dbReference type="GO" id="GO:0006508">
    <property type="term" value="P:proteolysis"/>
    <property type="evidence" value="ECO:0007669"/>
    <property type="project" value="UniProtKB-KW"/>
</dbReference>
<dbReference type="RefSeq" id="XP_001484718.2">
    <property type="nucleotide sequence ID" value="XM_001484668.1"/>
</dbReference>
<keyword evidence="1" id="KW-0479">Metal-binding</keyword>
<accession>A5DGP6</accession>
<keyword evidence="2" id="KW-0472">Membrane</keyword>
<feature type="transmembrane region" description="Helical" evidence="2">
    <location>
        <begin position="73"/>
        <end position="92"/>
    </location>
</feature>
<dbReference type="SUPFAM" id="SSF53187">
    <property type="entry name" value="Zn-dependent exopeptidases"/>
    <property type="match status" value="1"/>
</dbReference>
<dbReference type="PANTHER" id="PTHR10404">
    <property type="entry name" value="N-ACETYLATED-ALPHA-LINKED ACIDIC DIPEPTIDASE"/>
    <property type="match status" value="1"/>
</dbReference>
<dbReference type="PANTHER" id="PTHR10404:SF46">
    <property type="entry name" value="VACUOLAR PROTEIN SORTING-ASSOCIATED PROTEIN 70"/>
    <property type="match status" value="1"/>
</dbReference>
<keyword evidence="2" id="KW-0812">Transmembrane</keyword>
<evidence type="ECO:0000259" key="3">
    <source>
        <dbReference type="Pfam" id="PF02225"/>
    </source>
</evidence>
<dbReference type="Pfam" id="PF02225">
    <property type="entry name" value="PA"/>
    <property type="match status" value="1"/>
</dbReference>
<name>A5DGP6_PICGU</name>
<dbReference type="KEGG" id="pgu:PGUG_02447"/>
<keyword evidence="1" id="KW-0645">Protease</keyword>
<dbReference type="GO" id="GO:0046872">
    <property type="term" value="F:metal ion binding"/>
    <property type="evidence" value="ECO:0007669"/>
    <property type="project" value="UniProtKB-KW"/>
</dbReference>
<dbReference type="Pfam" id="PF04389">
    <property type="entry name" value="Peptidase_M28"/>
    <property type="match status" value="1"/>
</dbReference>
<dbReference type="HOGENOM" id="CLU_005688_2_0_1"/>
<evidence type="ECO:0000313" key="5">
    <source>
        <dbReference type="EMBL" id="EDK38349.2"/>
    </source>
</evidence>
<organism evidence="5 6">
    <name type="scientific">Meyerozyma guilliermondii (strain ATCC 6260 / CBS 566 / DSM 6381 / JCM 1539 / NBRC 10279 / NRRL Y-324)</name>
    <name type="common">Yeast</name>
    <name type="synonym">Candida guilliermondii</name>
    <dbReference type="NCBI Taxonomy" id="294746"/>
    <lineage>
        <taxon>Eukaryota</taxon>
        <taxon>Fungi</taxon>
        <taxon>Dikarya</taxon>
        <taxon>Ascomycota</taxon>
        <taxon>Saccharomycotina</taxon>
        <taxon>Pichiomycetes</taxon>
        <taxon>Debaryomycetaceae</taxon>
        <taxon>Meyerozyma</taxon>
    </lineage>
</organism>
<dbReference type="InterPro" id="IPR039373">
    <property type="entry name" value="Peptidase_M28B"/>
</dbReference>
<evidence type="ECO:0000259" key="4">
    <source>
        <dbReference type="Pfam" id="PF04389"/>
    </source>
</evidence>
<keyword evidence="6" id="KW-1185">Reference proteome</keyword>
<dbReference type="Gene3D" id="3.40.630.10">
    <property type="entry name" value="Zn peptidases"/>
    <property type="match status" value="1"/>
</dbReference>